<evidence type="ECO:0000313" key="9">
    <source>
        <dbReference type="EMBL" id="GAA3966381.1"/>
    </source>
</evidence>
<evidence type="ECO:0000256" key="2">
    <source>
        <dbReference type="ARBA" id="ARBA00022737"/>
    </source>
</evidence>
<protein>
    <recommendedName>
        <fullName evidence="7">Chaperone SurA</fullName>
    </recommendedName>
    <alternativeName>
        <fullName evidence="7">Peptidyl-prolyl cis-trans isomerase SurA</fullName>
        <shortName evidence="7">PPIase SurA</shortName>
        <ecNumber evidence="7">5.2.1.8</ecNumber>
    </alternativeName>
    <alternativeName>
        <fullName evidence="7">Rotamase SurA</fullName>
    </alternativeName>
</protein>
<proteinExistence type="inferred from homology"/>
<dbReference type="PROSITE" id="PS50198">
    <property type="entry name" value="PPIC_PPIASE_2"/>
    <property type="match status" value="2"/>
</dbReference>
<dbReference type="Gene3D" id="3.10.50.40">
    <property type="match status" value="2"/>
</dbReference>
<dbReference type="InterPro" id="IPR000297">
    <property type="entry name" value="PPIase_PpiC"/>
</dbReference>
<dbReference type="HAMAP" id="MF_01183">
    <property type="entry name" value="Chaperone_SurA"/>
    <property type="match status" value="1"/>
</dbReference>
<keyword evidence="4 7" id="KW-0697">Rotamase</keyword>
<dbReference type="InterPro" id="IPR050280">
    <property type="entry name" value="OMP_Chaperone_SurA"/>
</dbReference>
<evidence type="ECO:0000256" key="6">
    <source>
        <dbReference type="ARBA" id="ARBA00023235"/>
    </source>
</evidence>
<feature type="domain" description="PpiC" evidence="8">
    <location>
        <begin position="257"/>
        <end position="356"/>
    </location>
</feature>
<accession>A0ABP7PJM7</accession>
<dbReference type="EMBL" id="BAABBO010000011">
    <property type="protein sequence ID" value="GAA3966381.1"/>
    <property type="molecule type" value="Genomic_DNA"/>
</dbReference>
<dbReference type="PANTHER" id="PTHR47637:SF1">
    <property type="entry name" value="CHAPERONE SURA"/>
    <property type="match status" value="1"/>
</dbReference>
<evidence type="ECO:0000313" key="10">
    <source>
        <dbReference type="Proteomes" id="UP001501337"/>
    </source>
</evidence>
<dbReference type="Pfam" id="PF09312">
    <property type="entry name" value="SurA_N"/>
    <property type="match status" value="1"/>
</dbReference>
<evidence type="ECO:0000259" key="8">
    <source>
        <dbReference type="PROSITE" id="PS50198"/>
    </source>
</evidence>
<dbReference type="InterPro" id="IPR023058">
    <property type="entry name" value="PPIase_PpiC_CS"/>
</dbReference>
<keyword evidence="2 7" id="KW-0677">Repeat</keyword>
<sequence length="412" mass="46249">MLVDSVVVVVDDDIVLKQEVDARVDQIRKRIRRDGGTPPPRAELEQRIVEQLINERIQLQMARRAGLRINDSQLNETLTTIARENGMTPEQFEDALKQDGLSLSEAREQIRREMLMGRLQQRNVEPRVRVTDREVNDYLASAAGQAQSEVEYRLAHILIEVPRGGDTDPATNEELQSLLKALEEGEDFAKLASEYSDSGTASDGGDLGWRKSTDLPGLFAPVVPDLKVGEVSRPLTTPTGLHLVKLVEQRGGTQKVVQQTLTDHILVSPGALRSEAEAESLIREIDQRLEAGESFEALARSYSDDPVSASNGGSLEWASPGQTVPEFEAVMNQTPLGEVSEPFQSQFGWHILRVRDRREQDQSERFMFVEAKNSISKRKFQEALSKWRTEIRDEAFVEFRDERYAPPDGSDS</sequence>
<comment type="caution">
    <text evidence="9">The sequence shown here is derived from an EMBL/GenBank/DDBJ whole genome shotgun (WGS) entry which is preliminary data.</text>
</comment>
<keyword evidence="6 7" id="KW-0413">Isomerase</keyword>
<feature type="domain" description="PpiC" evidence="8">
    <location>
        <begin position="149"/>
        <end position="248"/>
    </location>
</feature>
<dbReference type="SUPFAM" id="SSF54534">
    <property type="entry name" value="FKBP-like"/>
    <property type="match status" value="2"/>
</dbReference>
<dbReference type="SUPFAM" id="SSF109998">
    <property type="entry name" value="Triger factor/SurA peptide-binding domain-like"/>
    <property type="match status" value="1"/>
</dbReference>
<name>A0ABP7PJM7_9GAMM</name>
<evidence type="ECO:0000256" key="5">
    <source>
        <dbReference type="ARBA" id="ARBA00023186"/>
    </source>
</evidence>
<keyword evidence="3 7" id="KW-0574">Periplasm</keyword>
<dbReference type="GO" id="GO:0016853">
    <property type="term" value="F:isomerase activity"/>
    <property type="evidence" value="ECO:0007669"/>
    <property type="project" value="UniProtKB-KW"/>
</dbReference>
<dbReference type="PROSITE" id="PS01096">
    <property type="entry name" value="PPIC_PPIASE_1"/>
    <property type="match status" value="1"/>
</dbReference>
<evidence type="ECO:0000256" key="7">
    <source>
        <dbReference type="HAMAP-Rule" id="MF_01183"/>
    </source>
</evidence>
<dbReference type="InterPro" id="IPR023034">
    <property type="entry name" value="PPIase_SurA"/>
</dbReference>
<dbReference type="Gene3D" id="1.10.4030.10">
    <property type="entry name" value="Porin chaperone SurA, peptide-binding domain"/>
    <property type="match status" value="1"/>
</dbReference>
<keyword evidence="1 7" id="KW-0732">Signal</keyword>
<dbReference type="PANTHER" id="PTHR47637">
    <property type="entry name" value="CHAPERONE SURA"/>
    <property type="match status" value="1"/>
</dbReference>
<keyword evidence="5 7" id="KW-0143">Chaperone</keyword>
<dbReference type="InterPro" id="IPR027304">
    <property type="entry name" value="Trigger_fact/SurA_dom_sf"/>
</dbReference>
<keyword evidence="10" id="KW-1185">Reference proteome</keyword>
<comment type="function">
    <text evidence="7">Chaperone involved in the correct folding and assembly of outer membrane proteins. Recognizes specific patterns of aromatic residues and the orientation of their side chains, which are found more frequently in integral outer membrane proteins. May act in both early periplasmic and late outer membrane-associated steps of protein maturation.</text>
</comment>
<dbReference type="InterPro" id="IPR046357">
    <property type="entry name" value="PPIase_dom_sf"/>
</dbReference>
<evidence type="ECO:0000256" key="4">
    <source>
        <dbReference type="ARBA" id="ARBA00023110"/>
    </source>
</evidence>
<evidence type="ECO:0000256" key="1">
    <source>
        <dbReference type="ARBA" id="ARBA00022729"/>
    </source>
</evidence>
<dbReference type="Proteomes" id="UP001501337">
    <property type="component" value="Unassembled WGS sequence"/>
</dbReference>
<reference evidence="10" key="1">
    <citation type="journal article" date="2019" name="Int. J. Syst. Evol. Microbiol.">
        <title>The Global Catalogue of Microorganisms (GCM) 10K type strain sequencing project: providing services to taxonomists for standard genome sequencing and annotation.</title>
        <authorList>
            <consortium name="The Broad Institute Genomics Platform"/>
            <consortium name="The Broad Institute Genome Sequencing Center for Infectious Disease"/>
            <person name="Wu L."/>
            <person name="Ma J."/>
        </authorList>
    </citation>
    <scope>NUCLEOTIDE SEQUENCE [LARGE SCALE GENOMIC DNA]</scope>
    <source>
        <strain evidence="10">JCM 17555</strain>
    </source>
</reference>
<dbReference type="InterPro" id="IPR015391">
    <property type="entry name" value="SurA_N"/>
</dbReference>
<comment type="catalytic activity">
    <reaction evidence="7">
        <text>[protein]-peptidylproline (omega=180) = [protein]-peptidylproline (omega=0)</text>
        <dbReference type="Rhea" id="RHEA:16237"/>
        <dbReference type="Rhea" id="RHEA-COMP:10747"/>
        <dbReference type="Rhea" id="RHEA-COMP:10748"/>
        <dbReference type="ChEBI" id="CHEBI:83833"/>
        <dbReference type="ChEBI" id="CHEBI:83834"/>
        <dbReference type="EC" id="5.2.1.8"/>
    </reaction>
</comment>
<organism evidence="9 10">
    <name type="scientific">Allohahella marinimesophila</name>
    <dbReference type="NCBI Taxonomy" id="1054972"/>
    <lineage>
        <taxon>Bacteria</taxon>
        <taxon>Pseudomonadati</taxon>
        <taxon>Pseudomonadota</taxon>
        <taxon>Gammaproteobacteria</taxon>
        <taxon>Oceanospirillales</taxon>
        <taxon>Hahellaceae</taxon>
        <taxon>Allohahella</taxon>
    </lineage>
</organism>
<comment type="domain">
    <text evidence="7">The PPIase activity resides only in the second parvulin domain. The N-terminal region and the C-terminal tail are necessary and sufficient for the chaperone activity of SurA. The PPIase activity is dispensable for SurA to function as a chaperone. The N-terminal region and the C-terminal tail are also required for porin recognition.</text>
</comment>
<dbReference type="EC" id="5.2.1.8" evidence="7"/>
<dbReference type="Pfam" id="PF00639">
    <property type="entry name" value="Rotamase"/>
    <property type="match status" value="2"/>
</dbReference>
<comment type="subcellular location">
    <subcellularLocation>
        <location evidence="7">Periplasm</location>
    </subcellularLocation>
    <text evidence="7">Is capable of associating with the outer membrane.</text>
</comment>
<evidence type="ECO:0000256" key="3">
    <source>
        <dbReference type="ARBA" id="ARBA00022764"/>
    </source>
</evidence>
<gene>
    <name evidence="7" type="primary">surA</name>
    <name evidence="9" type="ORF">GCM10022278_25340</name>
</gene>